<dbReference type="PANTHER" id="PTHR37816">
    <property type="entry name" value="YALI0E33011P"/>
    <property type="match status" value="1"/>
</dbReference>
<dbReference type="STRING" id="153971.AWC19_24620"/>
<keyword evidence="2" id="KW-1185">Reference proteome</keyword>
<dbReference type="OrthoDB" id="3199600at2"/>
<sequence length="161" mass="18177">MRCEAPEVSTQRVVILGRGAAGKSALARALSRKLGLPVVELDTLFWQSGLRPAPESDWSEIQRRLVARGCWIIDGDLGPYDTGLALRLRAADTIVVLDFPLWRCAWRAVRRSRETGEFWSWVARYRRDSLPAIERAIATHARGATVHLLHNPHQVRRFLGS</sequence>
<evidence type="ECO:0000313" key="1">
    <source>
        <dbReference type="EMBL" id="ORW32914.1"/>
    </source>
</evidence>
<comment type="caution">
    <text evidence="1">The sequence shown here is derived from an EMBL/GenBank/DDBJ whole genome shotgun (WGS) entry which is preliminary data.</text>
</comment>
<gene>
    <name evidence="1" type="ORF">AWC19_24620</name>
</gene>
<dbReference type="EMBL" id="LQPJ01000021">
    <property type="protein sequence ID" value="ORW32914.1"/>
    <property type="molecule type" value="Genomic_DNA"/>
</dbReference>
<dbReference type="SUPFAM" id="SSF52540">
    <property type="entry name" value="P-loop containing nucleoside triphosphate hydrolases"/>
    <property type="match status" value="1"/>
</dbReference>
<dbReference type="InterPro" id="IPR027417">
    <property type="entry name" value="P-loop_NTPase"/>
</dbReference>
<reference evidence="1 2" key="1">
    <citation type="submission" date="2016-01" db="EMBL/GenBank/DDBJ databases">
        <title>The new phylogeny of the genus Mycobacterium.</title>
        <authorList>
            <person name="Tarcisio F."/>
            <person name="Conor M."/>
            <person name="Antonella G."/>
            <person name="Elisabetta G."/>
            <person name="Giulia F.S."/>
            <person name="Sara T."/>
            <person name="Anna F."/>
            <person name="Clotilde B."/>
            <person name="Roberto B."/>
            <person name="Veronica D.S."/>
            <person name="Fabio R."/>
            <person name="Monica P."/>
            <person name="Olivier J."/>
            <person name="Enrico T."/>
            <person name="Nicola S."/>
        </authorList>
    </citation>
    <scope>NUCLEOTIDE SEQUENCE [LARGE SCALE GENOMIC DNA]</scope>
    <source>
        <strain evidence="1 2">DSM 44572</strain>
    </source>
</reference>
<accession>A0A1X1ZZJ9</accession>
<dbReference type="AlphaFoldDB" id="A0A1X1ZZJ9"/>
<dbReference type="Gene3D" id="3.40.50.300">
    <property type="entry name" value="P-loop containing nucleotide triphosphate hydrolases"/>
    <property type="match status" value="1"/>
</dbReference>
<organism evidence="1 2">
    <name type="scientific">Mycobacterium palustre</name>
    <dbReference type="NCBI Taxonomy" id="153971"/>
    <lineage>
        <taxon>Bacteria</taxon>
        <taxon>Bacillati</taxon>
        <taxon>Actinomycetota</taxon>
        <taxon>Actinomycetes</taxon>
        <taxon>Mycobacteriales</taxon>
        <taxon>Mycobacteriaceae</taxon>
        <taxon>Mycobacterium</taxon>
        <taxon>Mycobacterium simiae complex</taxon>
    </lineage>
</organism>
<evidence type="ECO:0000313" key="2">
    <source>
        <dbReference type="Proteomes" id="UP000193529"/>
    </source>
</evidence>
<protein>
    <recommendedName>
        <fullName evidence="3">Adenylate kinase</fullName>
    </recommendedName>
</protein>
<evidence type="ECO:0008006" key="3">
    <source>
        <dbReference type="Google" id="ProtNLM"/>
    </source>
</evidence>
<dbReference type="Proteomes" id="UP000193529">
    <property type="component" value="Unassembled WGS sequence"/>
</dbReference>
<proteinExistence type="predicted"/>
<name>A0A1X1ZZJ9_9MYCO</name>
<dbReference type="PANTHER" id="PTHR37816:SF1">
    <property type="entry name" value="TOXIN"/>
    <property type="match status" value="1"/>
</dbReference>
<dbReference type="InterPro" id="IPR052922">
    <property type="entry name" value="Cytidylate_Kinase-2"/>
</dbReference>